<dbReference type="AlphaFoldDB" id="A0A3N4KYH3"/>
<keyword evidence="3" id="KW-1185">Reference proteome</keyword>
<dbReference type="SUPFAM" id="SSF49777">
    <property type="entry name" value="PEBP-like"/>
    <property type="match status" value="1"/>
</dbReference>
<dbReference type="OrthoDB" id="2506647at2759"/>
<dbReference type="InterPro" id="IPR035810">
    <property type="entry name" value="PEBP_euk"/>
</dbReference>
<evidence type="ECO:0000256" key="1">
    <source>
        <dbReference type="SAM" id="SignalP"/>
    </source>
</evidence>
<sequence length="172" mass="18751">MFLHTHQMFPVLLTALLSLTHASAQIPPSWSTNFTPATLKLEATYSTNIRLTSGSAGGNLFTSEASAPPTFRLSDESNLSPGARYTILLLDPDTPSLGGNGDESYLHFLGTDYALRDGAADADARQLISESKPKVEYQGPKDSDDDHRYVVLLYVQKDGAEPAVTETKREEF</sequence>
<protein>
    <recommendedName>
        <fullName evidence="4">PEBP-like protein</fullName>
    </recommendedName>
</protein>
<dbReference type="PANTHER" id="PTHR11362">
    <property type="entry name" value="PHOSPHATIDYLETHANOLAMINE-BINDING PROTEIN"/>
    <property type="match status" value="1"/>
</dbReference>
<organism evidence="2 3">
    <name type="scientific">Morchella conica CCBAS932</name>
    <dbReference type="NCBI Taxonomy" id="1392247"/>
    <lineage>
        <taxon>Eukaryota</taxon>
        <taxon>Fungi</taxon>
        <taxon>Dikarya</taxon>
        <taxon>Ascomycota</taxon>
        <taxon>Pezizomycotina</taxon>
        <taxon>Pezizomycetes</taxon>
        <taxon>Pezizales</taxon>
        <taxon>Morchellaceae</taxon>
        <taxon>Morchella</taxon>
    </lineage>
</organism>
<reference evidence="2 3" key="1">
    <citation type="journal article" date="2018" name="Nat. Ecol. Evol.">
        <title>Pezizomycetes genomes reveal the molecular basis of ectomycorrhizal truffle lifestyle.</title>
        <authorList>
            <person name="Murat C."/>
            <person name="Payen T."/>
            <person name="Noel B."/>
            <person name="Kuo A."/>
            <person name="Morin E."/>
            <person name="Chen J."/>
            <person name="Kohler A."/>
            <person name="Krizsan K."/>
            <person name="Balestrini R."/>
            <person name="Da Silva C."/>
            <person name="Montanini B."/>
            <person name="Hainaut M."/>
            <person name="Levati E."/>
            <person name="Barry K.W."/>
            <person name="Belfiori B."/>
            <person name="Cichocki N."/>
            <person name="Clum A."/>
            <person name="Dockter R.B."/>
            <person name="Fauchery L."/>
            <person name="Guy J."/>
            <person name="Iotti M."/>
            <person name="Le Tacon F."/>
            <person name="Lindquist E.A."/>
            <person name="Lipzen A."/>
            <person name="Malagnac F."/>
            <person name="Mello A."/>
            <person name="Molinier V."/>
            <person name="Miyauchi S."/>
            <person name="Poulain J."/>
            <person name="Riccioni C."/>
            <person name="Rubini A."/>
            <person name="Sitrit Y."/>
            <person name="Splivallo R."/>
            <person name="Traeger S."/>
            <person name="Wang M."/>
            <person name="Zifcakova L."/>
            <person name="Wipf D."/>
            <person name="Zambonelli A."/>
            <person name="Paolocci F."/>
            <person name="Nowrousian M."/>
            <person name="Ottonello S."/>
            <person name="Baldrian P."/>
            <person name="Spatafora J.W."/>
            <person name="Henrissat B."/>
            <person name="Nagy L.G."/>
            <person name="Aury J.M."/>
            <person name="Wincker P."/>
            <person name="Grigoriev I.V."/>
            <person name="Bonfante P."/>
            <person name="Martin F.M."/>
        </authorList>
    </citation>
    <scope>NUCLEOTIDE SEQUENCE [LARGE SCALE GENOMIC DNA]</scope>
    <source>
        <strain evidence="2 3">CCBAS932</strain>
    </source>
</reference>
<dbReference type="InterPro" id="IPR008914">
    <property type="entry name" value="PEBP"/>
</dbReference>
<name>A0A3N4KYH3_9PEZI</name>
<evidence type="ECO:0000313" key="3">
    <source>
        <dbReference type="Proteomes" id="UP000277580"/>
    </source>
</evidence>
<feature type="signal peptide" evidence="1">
    <location>
        <begin position="1"/>
        <end position="24"/>
    </location>
</feature>
<dbReference type="InterPro" id="IPR036610">
    <property type="entry name" value="PEBP-like_sf"/>
</dbReference>
<keyword evidence="1" id="KW-0732">Signal</keyword>
<dbReference type="Proteomes" id="UP000277580">
    <property type="component" value="Unassembled WGS sequence"/>
</dbReference>
<proteinExistence type="predicted"/>
<dbReference type="EMBL" id="ML119140">
    <property type="protein sequence ID" value="RPB10805.1"/>
    <property type="molecule type" value="Genomic_DNA"/>
</dbReference>
<feature type="chain" id="PRO_5018133135" description="PEBP-like protein" evidence="1">
    <location>
        <begin position="25"/>
        <end position="172"/>
    </location>
</feature>
<dbReference type="InParanoid" id="A0A3N4KYH3"/>
<feature type="non-terminal residue" evidence="2">
    <location>
        <position position="172"/>
    </location>
</feature>
<evidence type="ECO:0000313" key="2">
    <source>
        <dbReference type="EMBL" id="RPB10805.1"/>
    </source>
</evidence>
<accession>A0A3N4KYH3</accession>
<dbReference type="STRING" id="1392247.A0A3N4KYH3"/>
<dbReference type="Pfam" id="PF01161">
    <property type="entry name" value="PBP"/>
    <property type="match status" value="1"/>
</dbReference>
<evidence type="ECO:0008006" key="4">
    <source>
        <dbReference type="Google" id="ProtNLM"/>
    </source>
</evidence>
<dbReference type="Gene3D" id="3.90.280.10">
    <property type="entry name" value="PEBP-like"/>
    <property type="match status" value="1"/>
</dbReference>
<dbReference type="PANTHER" id="PTHR11362:SF82">
    <property type="entry name" value="PHOSPHATIDYLETHANOLAMINE-BINDING PROTEIN 4"/>
    <property type="match status" value="1"/>
</dbReference>
<gene>
    <name evidence="2" type="ORF">P167DRAFT_537324</name>
</gene>